<feature type="region of interest" description="Disordered" evidence="1">
    <location>
        <begin position="61"/>
        <end position="81"/>
    </location>
</feature>
<organism evidence="2 3">
    <name type="scientific">Streptosporangium saharense</name>
    <dbReference type="NCBI Taxonomy" id="1706840"/>
    <lineage>
        <taxon>Bacteria</taxon>
        <taxon>Bacillati</taxon>
        <taxon>Actinomycetota</taxon>
        <taxon>Actinomycetes</taxon>
        <taxon>Streptosporangiales</taxon>
        <taxon>Streptosporangiaceae</taxon>
        <taxon>Streptosporangium</taxon>
    </lineage>
</organism>
<dbReference type="EMBL" id="JACHJP010000003">
    <property type="protein sequence ID" value="MBB4916411.1"/>
    <property type="molecule type" value="Genomic_DNA"/>
</dbReference>
<evidence type="ECO:0000256" key="1">
    <source>
        <dbReference type="SAM" id="MobiDB-lite"/>
    </source>
</evidence>
<evidence type="ECO:0000313" key="3">
    <source>
        <dbReference type="Proteomes" id="UP000552644"/>
    </source>
</evidence>
<reference evidence="2 3" key="1">
    <citation type="submission" date="2020-08" db="EMBL/GenBank/DDBJ databases">
        <title>Genomic Encyclopedia of Type Strains, Phase III (KMG-III): the genomes of soil and plant-associated and newly described type strains.</title>
        <authorList>
            <person name="Whitman W."/>
        </authorList>
    </citation>
    <scope>NUCLEOTIDE SEQUENCE [LARGE SCALE GENOMIC DNA]</scope>
    <source>
        <strain evidence="2 3">CECT 8840</strain>
    </source>
</reference>
<name>A0A7W7VN20_9ACTN</name>
<sequence length="81" mass="9047">MNDFWVAIVFKTANSHRRGPYAVGMVSVEAGRISESFNTLIHPPARYSCSVPFNVGLRGISESNGRMQPLGKRPFRRSLHS</sequence>
<proteinExistence type="predicted"/>
<dbReference type="AlphaFoldDB" id="A0A7W7VN20"/>
<comment type="caution">
    <text evidence="2">The sequence shown here is derived from an EMBL/GenBank/DDBJ whole genome shotgun (WGS) entry which is preliminary data.</text>
</comment>
<evidence type="ECO:0000313" key="2">
    <source>
        <dbReference type="EMBL" id="MBB4916411.1"/>
    </source>
</evidence>
<protein>
    <submittedName>
        <fullName evidence="2">Uncharacterized protein</fullName>
    </submittedName>
</protein>
<dbReference type="Proteomes" id="UP000552644">
    <property type="component" value="Unassembled WGS sequence"/>
</dbReference>
<gene>
    <name evidence="2" type="ORF">FHS44_003499</name>
</gene>
<keyword evidence="3" id="KW-1185">Reference proteome</keyword>
<accession>A0A7W7VN20</accession>